<dbReference type="SMART" id="SM00174">
    <property type="entry name" value="RHO"/>
    <property type="match status" value="1"/>
</dbReference>
<proteinExistence type="inferred from homology"/>
<evidence type="ECO:0000259" key="8">
    <source>
        <dbReference type="SMART" id="SM01017"/>
    </source>
</evidence>
<keyword evidence="4" id="KW-0547">Nucleotide-binding</keyword>
<comment type="similarity">
    <text evidence="1">Belongs to the arrestin family.</text>
</comment>
<dbReference type="AlphaFoldDB" id="A0AAD9CN58"/>
<dbReference type="GO" id="GO:0007399">
    <property type="term" value="P:nervous system development"/>
    <property type="evidence" value="ECO:0007669"/>
    <property type="project" value="UniProtKB-ARBA"/>
</dbReference>
<dbReference type="InterPro" id="IPR014756">
    <property type="entry name" value="Ig_E-set"/>
</dbReference>
<dbReference type="InterPro" id="IPR000698">
    <property type="entry name" value="Arrestin"/>
</dbReference>
<evidence type="ECO:0000256" key="6">
    <source>
        <dbReference type="ARBA" id="ARBA00024976"/>
    </source>
</evidence>
<dbReference type="NCBIfam" id="TIGR00231">
    <property type="entry name" value="small_GTP"/>
    <property type="match status" value="1"/>
</dbReference>
<dbReference type="GO" id="GO:0001664">
    <property type="term" value="F:G protein-coupled receptor binding"/>
    <property type="evidence" value="ECO:0007669"/>
    <property type="project" value="TreeGrafter"/>
</dbReference>
<dbReference type="CDD" id="cd01861">
    <property type="entry name" value="Rab6"/>
    <property type="match status" value="1"/>
</dbReference>
<dbReference type="Gene3D" id="2.60.40.640">
    <property type="match status" value="1"/>
</dbReference>
<dbReference type="Pfam" id="PF00071">
    <property type="entry name" value="Ras"/>
    <property type="match status" value="2"/>
</dbReference>
<dbReference type="GO" id="GO:0007601">
    <property type="term" value="P:visual perception"/>
    <property type="evidence" value="ECO:0007669"/>
    <property type="project" value="UniProtKB-KW"/>
</dbReference>
<evidence type="ECO:0000256" key="3">
    <source>
        <dbReference type="ARBA" id="ARBA00022606"/>
    </source>
</evidence>
<dbReference type="GO" id="GO:0001750">
    <property type="term" value="C:photoreceptor outer segment"/>
    <property type="evidence" value="ECO:0007669"/>
    <property type="project" value="UniProtKB-ARBA"/>
</dbReference>
<organism evidence="9 10">
    <name type="scientific">Dissostichus eleginoides</name>
    <name type="common">Patagonian toothfish</name>
    <name type="synonym">Dissostichus amissus</name>
    <dbReference type="NCBI Taxonomy" id="100907"/>
    <lineage>
        <taxon>Eukaryota</taxon>
        <taxon>Metazoa</taxon>
        <taxon>Chordata</taxon>
        <taxon>Craniata</taxon>
        <taxon>Vertebrata</taxon>
        <taxon>Euteleostomi</taxon>
        <taxon>Actinopterygii</taxon>
        <taxon>Neopterygii</taxon>
        <taxon>Teleostei</taxon>
        <taxon>Neoteleostei</taxon>
        <taxon>Acanthomorphata</taxon>
        <taxon>Eupercaria</taxon>
        <taxon>Perciformes</taxon>
        <taxon>Notothenioidei</taxon>
        <taxon>Nototheniidae</taxon>
        <taxon>Dissostichus</taxon>
    </lineage>
</organism>
<dbReference type="FunFam" id="2.60.40.840:FF:000002">
    <property type="entry name" value="Arrestin 3"/>
    <property type="match status" value="1"/>
</dbReference>
<evidence type="ECO:0000313" key="9">
    <source>
        <dbReference type="EMBL" id="KAK1903976.1"/>
    </source>
</evidence>
<dbReference type="Pfam" id="PF00339">
    <property type="entry name" value="Arrestin_N"/>
    <property type="match status" value="1"/>
</dbReference>
<dbReference type="InterPro" id="IPR027417">
    <property type="entry name" value="P-loop_NTPase"/>
</dbReference>
<dbReference type="SMART" id="SM01017">
    <property type="entry name" value="Arrestin_C"/>
    <property type="match status" value="1"/>
</dbReference>
<keyword evidence="10" id="KW-1185">Reference proteome</keyword>
<dbReference type="FunFam" id="2.60.40.640:FF:000011">
    <property type="entry name" value="S-arrestin isoform X2"/>
    <property type="match status" value="1"/>
</dbReference>
<dbReference type="PROSITE" id="PS51420">
    <property type="entry name" value="RHO"/>
    <property type="match status" value="1"/>
</dbReference>
<comment type="function">
    <text evidence="6">May play a role in an as yet undefined retina-specific signal transduction. Could bind to photoactivated-phosphorylated red/green opsins.</text>
</comment>
<dbReference type="SUPFAM" id="SSF52540">
    <property type="entry name" value="P-loop containing nucleoside triphosphate hydrolases"/>
    <property type="match status" value="2"/>
</dbReference>
<dbReference type="SUPFAM" id="SSF81296">
    <property type="entry name" value="E set domains"/>
    <property type="match status" value="2"/>
</dbReference>
<dbReference type="Pfam" id="PF02752">
    <property type="entry name" value="Arrestin_C"/>
    <property type="match status" value="1"/>
</dbReference>
<sequence>MAATLQSYSIRVYKKTSGNGDIALYLGKRDFVDHVDSVDIVDGVLKVDPANLNGKKVFVYLACAFRYGSEDLDVMGLSFRRDIWIQRVQLYPATGGSPTLSPMQECLMKKVGEQAYPFSFQMPTDLPCSVSLQPGPNDTGKACGVDFEVKGYIADKADPADEPAKKDTCRLMIRKIQFAPISNKPGPKTDVSKQFMMSDKPMNLEASLEKEIYYHGEPITVSVKINNQTNKVVKKIQVSVEQLTNVVLYSSDTYTKAVSTEEFGETVESNGTLEKSFQITPLLANSVEKRGLSVDGRLKDGDTNLASTTLSQGEKEMQGILVSYKVKVNLMVAGGGLLGGLTGSDVTVELPLTLMSPKPAVGKTSLITRFMYDSFDNTYQATIGIDFLSKTMYLEDRTTPSLFEVFVLLPSPGWVMKCSPFPHSFHGWPQIRLQLWDTAGQERFRSLIPSYIRDSAAAVVVRLQLWDTAGQERFRSLIPSYIRDSTIAVVVYDITNLNSFQQTSKWIDDVRTERGSDVIIMLVGNKTDLADKRQITTEEGEQRAKELNVMFIETSAKTGYNVKQLFRRVAAALPGMDSTPEKSKEDMIDIKLEKQPEMTVTESSCSC</sequence>
<dbReference type="PROSITE" id="PS51419">
    <property type="entry name" value="RAB"/>
    <property type="match status" value="1"/>
</dbReference>
<evidence type="ECO:0000313" key="10">
    <source>
        <dbReference type="Proteomes" id="UP001228049"/>
    </source>
</evidence>
<evidence type="ECO:0000256" key="1">
    <source>
        <dbReference type="ARBA" id="ARBA00005298"/>
    </source>
</evidence>
<keyword evidence="5" id="KW-0844">Vision</keyword>
<dbReference type="PANTHER" id="PTHR11792:SF19">
    <property type="entry name" value="ARRESTIN-C"/>
    <property type="match status" value="1"/>
</dbReference>
<protein>
    <recommendedName>
        <fullName evidence="2">Arrestin-C</fullName>
    </recommendedName>
    <alternativeName>
        <fullName evidence="7">Cone arrestin</fullName>
    </alternativeName>
</protein>
<dbReference type="FunFam" id="3.40.50.300:FF:003217">
    <property type="entry name" value="RAB41, member RAS oncogene family, transcript variant X1"/>
    <property type="match status" value="1"/>
</dbReference>
<dbReference type="InterPro" id="IPR014753">
    <property type="entry name" value="Arrestin_N"/>
</dbReference>
<dbReference type="Proteomes" id="UP001228049">
    <property type="component" value="Unassembled WGS sequence"/>
</dbReference>
<dbReference type="Gene3D" id="2.60.40.840">
    <property type="match status" value="1"/>
</dbReference>
<dbReference type="SMART" id="SM00175">
    <property type="entry name" value="RAB"/>
    <property type="match status" value="1"/>
</dbReference>
<evidence type="ECO:0000256" key="2">
    <source>
        <dbReference type="ARBA" id="ARBA00017730"/>
    </source>
</evidence>
<dbReference type="InterPro" id="IPR005225">
    <property type="entry name" value="Small_GTP-bd"/>
</dbReference>
<dbReference type="PROSITE" id="PS51421">
    <property type="entry name" value="RAS"/>
    <property type="match status" value="1"/>
</dbReference>
<dbReference type="GO" id="GO:0007165">
    <property type="term" value="P:signal transduction"/>
    <property type="evidence" value="ECO:0007669"/>
    <property type="project" value="InterPro"/>
</dbReference>
<reference evidence="9" key="1">
    <citation type="submission" date="2023-04" db="EMBL/GenBank/DDBJ databases">
        <title>Chromosome-level genome of Chaenocephalus aceratus.</title>
        <authorList>
            <person name="Park H."/>
        </authorList>
    </citation>
    <scope>NUCLEOTIDE SEQUENCE</scope>
    <source>
        <strain evidence="9">DE</strain>
        <tissue evidence="9">Muscle</tissue>
    </source>
</reference>
<name>A0AAD9CN58_DISEL</name>
<evidence type="ECO:0000256" key="7">
    <source>
        <dbReference type="ARBA" id="ARBA00031498"/>
    </source>
</evidence>
<dbReference type="PANTHER" id="PTHR11792">
    <property type="entry name" value="ARRESTIN"/>
    <property type="match status" value="1"/>
</dbReference>
<dbReference type="SMART" id="SM00173">
    <property type="entry name" value="RAS"/>
    <property type="match status" value="1"/>
</dbReference>
<accession>A0AAD9CN58</accession>
<dbReference type="GO" id="GO:0002031">
    <property type="term" value="P:G protein-coupled receptor internalization"/>
    <property type="evidence" value="ECO:0007669"/>
    <property type="project" value="TreeGrafter"/>
</dbReference>
<dbReference type="Gene3D" id="3.40.50.300">
    <property type="entry name" value="P-loop containing nucleotide triphosphate hydrolases"/>
    <property type="match status" value="2"/>
</dbReference>
<keyword evidence="3" id="KW-0716">Sensory transduction</keyword>
<dbReference type="InterPro" id="IPR001806">
    <property type="entry name" value="Small_GTPase"/>
</dbReference>
<comment type="caution">
    <text evidence="9">The sequence shown here is derived from an EMBL/GenBank/DDBJ whole genome shotgun (WGS) entry which is preliminary data.</text>
</comment>
<feature type="domain" description="Arrestin C-terminal-like" evidence="8">
    <location>
        <begin position="198"/>
        <end position="359"/>
    </location>
</feature>
<dbReference type="PRINTS" id="PR00309">
    <property type="entry name" value="ARRESTIN"/>
</dbReference>
<evidence type="ECO:0000256" key="5">
    <source>
        <dbReference type="ARBA" id="ARBA00023305"/>
    </source>
</evidence>
<dbReference type="InterPro" id="IPR017864">
    <property type="entry name" value="Arrestin_CS"/>
</dbReference>
<dbReference type="GO" id="GO:0005525">
    <property type="term" value="F:GTP binding"/>
    <property type="evidence" value="ECO:0007669"/>
    <property type="project" value="InterPro"/>
</dbReference>
<dbReference type="InterPro" id="IPR011021">
    <property type="entry name" value="Arrestin-like_N"/>
</dbReference>
<dbReference type="InterPro" id="IPR014752">
    <property type="entry name" value="Arrestin-like_C"/>
</dbReference>
<dbReference type="EMBL" id="JASDAP010000004">
    <property type="protein sequence ID" value="KAK1903976.1"/>
    <property type="molecule type" value="Genomic_DNA"/>
</dbReference>
<evidence type="ECO:0000256" key="4">
    <source>
        <dbReference type="ARBA" id="ARBA00022741"/>
    </source>
</evidence>
<gene>
    <name evidence="9" type="ORF">KUDE01_011161</name>
</gene>
<dbReference type="GO" id="GO:0003924">
    <property type="term" value="F:GTPase activity"/>
    <property type="evidence" value="ECO:0007669"/>
    <property type="project" value="InterPro"/>
</dbReference>
<dbReference type="PROSITE" id="PS00295">
    <property type="entry name" value="ARRESTINS"/>
    <property type="match status" value="1"/>
</dbReference>
<dbReference type="InterPro" id="IPR011022">
    <property type="entry name" value="Arrestin_C-like"/>
</dbReference>